<evidence type="ECO:0000256" key="1">
    <source>
        <dbReference type="SAM" id="MobiDB-lite"/>
    </source>
</evidence>
<dbReference type="AlphaFoldDB" id="A0A6A5YT74"/>
<keyword evidence="3" id="KW-1185">Reference proteome</keyword>
<proteinExistence type="predicted"/>
<feature type="region of interest" description="Disordered" evidence="1">
    <location>
        <begin position="168"/>
        <end position="191"/>
    </location>
</feature>
<organism evidence="2 3">
    <name type="scientific">Lophiotrema nucula</name>
    <dbReference type="NCBI Taxonomy" id="690887"/>
    <lineage>
        <taxon>Eukaryota</taxon>
        <taxon>Fungi</taxon>
        <taxon>Dikarya</taxon>
        <taxon>Ascomycota</taxon>
        <taxon>Pezizomycotina</taxon>
        <taxon>Dothideomycetes</taxon>
        <taxon>Pleosporomycetidae</taxon>
        <taxon>Pleosporales</taxon>
        <taxon>Lophiotremataceae</taxon>
        <taxon>Lophiotrema</taxon>
    </lineage>
</organism>
<gene>
    <name evidence="2" type="ORF">BDV96DRAFT_586139</name>
</gene>
<protein>
    <submittedName>
        <fullName evidence="2">Uncharacterized protein</fullName>
    </submittedName>
</protein>
<reference evidence="2" key="1">
    <citation type="journal article" date="2020" name="Stud. Mycol.">
        <title>101 Dothideomycetes genomes: a test case for predicting lifestyles and emergence of pathogens.</title>
        <authorList>
            <person name="Haridas S."/>
            <person name="Albert R."/>
            <person name="Binder M."/>
            <person name="Bloem J."/>
            <person name="Labutti K."/>
            <person name="Salamov A."/>
            <person name="Andreopoulos B."/>
            <person name="Baker S."/>
            <person name="Barry K."/>
            <person name="Bills G."/>
            <person name="Bluhm B."/>
            <person name="Cannon C."/>
            <person name="Castanera R."/>
            <person name="Culley D."/>
            <person name="Daum C."/>
            <person name="Ezra D."/>
            <person name="Gonzalez J."/>
            <person name="Henrissat B."/>
            <person name="Kuo A."/>
            <person name="Liang C."/>
            <person name="Lipzen A."/>
            <person name="Lutzoni F."/>
            <person name="Magnuson J."/>
            <person name="Mondo S."/>
            <person name="Nolan M."/>
            <person name="Ohm R."/>
            <person name="Pangilinan J."/>
            <person name="Park H.-J."/>
            <person name="Ramirez L."/>
            <person name="Alfaro M."/>
            <person name="Sun H."/>
            <person name="Tritt A."/>
            <person name="Yoshinaga Y."/>
            <person name="Zwiers L.-H."/>
            <person name="Turgeon B."/>
            <person name="Goodwin S."/>
            <person name="Spatafora J."/>
            <person name="Crous P."/>
            <person name="Grigoriev I."/>
        </authorList>
    </citation>
    <scope>NUCLEOTIDE SEQUENCE</scope>
    <source>
        <strain evidence="2">CBS 627.86</strain>
    </source>
</reference>
<evidence type="ECO:0000313" key="2">
    <source>
        <dbReference type="EMBL" id="KAF2109278.1"/>
    </source>
</evidence>
<dbReference type="EMBL" id="ML977343">
    <property type="protein sequence ID" value="KAF2109278.1"/>
    <property type="molecule type" value="Genomic_DNA"/>
</dbReference>
<sequence>MPLRSGLSVTGRGAVVDTGGVSDNARSEPRDDKIAGAIGAGMLGVLKPGFGVGKPGGDMLEIDGSPKDGRFGRSKPLKSPVMTDGRSRPILGTDTCGAEMLGKGMLDMLRLFSTNGTENGDTDGKLSDIDSLRNVGTAEGRSRFKLGIDGCSLGILGVVVLSTPGSAGVDGGVTKSELPRRSDNADERSRSMLRSDGIEACGLEILGEGTPGLVGNGTIFEIKSRGRLVAKGPLIIPERTERSSRLTLLA</sequence>
<dbReference type="Proteomes" id="UP000799770">
    <property type="component" value="Unassembled WGS sequence"/>
</dbReference>
<feature type="region of interest" description="Disordered" evidence="1">
    <location>
        <begin position="1"/>
        <end position="30"/>
    </location>
</feature>
<name>A0A6A5YT74_9PLEO</name>
<feature type="region of interest" description="Disordered" evidence="1">
    <location>
        <begin position="63"/>
        <end position="91"/>
    </location>
</feature>
<accession>A0A6A5YT74</accession>
<feature type="compositionally biased region" description="Basic and acidic residues" evidence="1">
    <location>
        <begin position="177"/>
        <end position="190"/>
    </location>
</feature>
<evidence type="ECO:0000313" key="3">
    <source>
        <dbReference type="Proteomes" id="UP000799770"/>
    </source>
</evidence>